<proteinExistence type="predicted"/>
<feature type="compositionally biased region" description="Polar residues" evidence="3">
    <location>
        <begin position="371"/>
        <end position="383"/>
    </location>
</feature>
<feature type="transmembrane region" description="Helical" evidence="4">
    <location>
        <begin position="6"/>
        <end position="26"/>
    </location>
</feature>
<reference evidence="5" key="1">
    <citation type="submission" date="2021-02" db="EMBL/GenBank/DDBJ databases">
        <authorList>
            <person name="Dougan E. K."/>
            <person name="Rhodes N."/>
            <person name="Thang M."/>
            <person name="Chan C."/>
        </authorList>
    </citation>
    <scope>NUCLEOTIDE SEQUENCE</scope>
</reference>
<keyword evidence="4" id="KW-1133">Transmembrane helix</keyword>
<keyword evidence="6" id="KW-1185">Reference proteome</keyword>
<sequence>MGAITGVIGGLFCVCCGMIGEKRALFYTKANPRIRLRILEVLVATMTILLLCSLTPLAFGCRALDLDKKEESQFFIGKLARAYCPDGHYSDMATLVMQPKTVTIKALFTRNFEGGAYLRVGVRLGLEEFGLHKYCHLGVGDTSVSVISHRAEKATHRERNFKSPRRSQIAFRGIATAKAIANSICTPAGALPSFFNASTPKQARHEVLVGTSVPLAARPSLLAKEWQSKLGQSLGIKDPSEVSFKLRAVCRVRPALQTAGLRLQVFFVGRSLMGIGNGGAGLQPGITMYMGFMCLSESYKIYRLLQEGRLYTHPLFELARSDTSRITDGNGARLNFSERDDEESAVRAPQVQFSELRAFGGEGRTLGTGYQAPSSMPPSSKSQGAVELSGGLPQKTSAAPVPLSAEGSAVGGAGSSGGRSAWLEKVEKESASRSKTVRELEEERGLTSGAAGGLR</sequence>
<dbReference type="EMBL" id="CAJNNV010028020">
    <property type="protein sequence ID" value="CAE8622616.1"/>
    <property type="molecule type" value="Genomic_DNA"/>
</dbReference>
<keyword evidence="4" id="KW-0472">Membrane</keyword>
<keyword evidence="2" id="KW-0129">CBS domain</keyword>
<dbReference type="PANTHER" id="PTHR11689:SF136">
    <property type="entry name" value="H(+)_CL(-) EXCHANGE TRANSPORTER 7"/>
    <property type="match status" value="1"/>
</dbReference>
<dbReference type="OrthoDB" id="448490at2759"/>
<feature type="transmembrane region" description="Helical" evidence="4">
    <location>
        <begin position="38"/>
        <end position="59"/>
    </location>
</feature>
<comment type="caution">
    <text evidence="5">The sequence shown here is derived from an EMBL/GenBank/DDBJ whole genome shotgun (WGS) entry which is preliminary data.</text>
</comment>
<accession>A0A813GIE6</accession>
<feature type="region of interest" description="Disordered" evidence="3">
    <location>
        <begin position="362"/>
        <end position="455"/>
    </location>
</feature>
<evidence type="ECO:0000256" key="2">
    <source>
        <dbReference type="ARBA" id="ARBA00023122"/>
    </source>
</evidence>
<evidence type="ECO:0000256" key="4">
    <source>
        <dbReference type="SAM" id="Phobius"/>
    </source>
</evidence>
<dbReference type="AlphaFoldDB" id="A0A813GIE6"/>
<dbReference type="Proteomes" id="UP000654075">
    <property type="component" value="Unassembled WGS sequence"/>
</dbReference>
<feature type="region of interest" description="Disordered" evidence="3">
    <location>
        <begin position="327"/>
        <end position="347"/>
    </location>
</feature>
<protein>
    <submittedName>
        <fullName evidence="5">Uncharacterized protein</fullName>
    </submittedName>
</protein>
<feature type="compositionally biased region" description="Basic and acidic residues" evidence="3">
    <location>
        <begin position="422"/>
        <end position="445"/>
    </location>
</feature>
<dbReference type="InterPro" id="IPR051280">
    <property type="entry name" value="Cl-channel/antiporter"/>
</dbReference>
<dbReference type="GO" id="GO:0015108">
    <property type="term" value="F:chloride transmembrane transporter activity"/>
    <property type="evidence" value="ECO:0007669"/>
    <property type="project" value="TreeGrafter"/>
</dbReference>
<organism evidence="5 6">
    <name type="scientific">Polarella glacialis</name>
    <name type="common">Dinoflagellate</name>
    <dbReference type="NCBI Taxonomy" id="89957"/>
    <lineage>
        <taxon>Eukaryota</taxon>
        <taxon>Sar</taxon>
        <taxon>Alveolata</taxon>
        <taxon>Dinophyceae</taxon>
        <taxon>Suessiales</taxon>
        <taxon>Suessiaceae</taxon>
        <taxon>Polarella</taxon>
    </lineage>
</organism>
<keyword evidence="4" id="KW-0812">Transmembrane</keyword>
<gene>
    <name evidence="5" type="ORF">PGLA1383_LOCUS40052</name>
</gene>
<name>A0A813GIE6_POLGL</name>
<evidence type="ECO:0000256" key="1">
    <source>
        <dbReference type="ARBA" id="ARBA00022737"/>
    </source>
</evidence>
<evidence type="ECO:0000256" key="3">
    <source>
        <dbReference type="SAM" id="MobiDB-lite"/>
    </source>
</evidence>
<keyword evidence="1" id="KW-0677">Repeat</keyword>
<evidence type="ECO:0000313" key="6">
    <source>
        <dbReference type="Proteomes" id="UP000654075"/>
    </source>
</evidence>
<evidence type="ECO:0000313" key="5">
    <source>
        <dbReference type="EMBL" id="CAE8622616.1"/>
    </source>
</evidence>
<dbReference type="PANTHER" id="PTHR11689">
    <property type="entry name" value="CHLORIDE CHANNEL PROTEIN CLC FAMILY MEMBER"/>
    <property type="match status" value="1"/>
</dbReference>